<proteinExistence type="predicted"/>
<accession>A0A0A2AR85</accession>
<reference evidence="2" key="1">
    <citation type="journal article" date="2014" name="Sci. Data">
        <title>Genomes of diverse isolates of the marine cyanobacterium Prochlorococcus.</title>
        <authorList>
            <person name="Biller S."/>
            <person name="Berube P."/>
            <person name="Thompson J."/>
            <person name="Kelly L."/>
            <person name="Roggensack S."/>
            <person name="Awad L."/>
            <person name="Roache-Johnson K."/>
            <person name="Ding H."/>
            <person name="Giovannoni S.J."/>
            <person name="Moore L.R."/>
            <person name="Chisholm S.W."/>
        </authorList>
    </citation>
    <scope>NUCLEOTIDE SEQUENCE [LARGE SCALE GENOMIC DNA]</scope>
    <source>
        <strain evidence="2">MIT 9314</strain>
    </source>
</reference>
<evidence type="ECO:0000313" key="1">
    <source>
        <dbReference type="EMBL" id="KGG03372.1"/>
    </source>
</evidence>
<protein>
    <submittedName>
        <fullName evidence="1">Uncharacterized protein</fullName>
    </submittedName>
</protein>
<comment type="caution">
    <text evidence="1">The sequence shown here is derived from an EMBL/GenBank/DDBJ whole genome shotgun (WGS) entry which is preliminary data.</text>
</comment>
<evidence type="ECO:0000313" key="2">
    <source>
        <dbReference type="Proteomes" id="UP000030533"/>
    </source>
</evidence>
<dbReference type="EMBL" id="JNAO01000002">
    <property type="protein sequence ID" value="KGG03372.1"/>
    <property type="molecule type" value="Genomic_DNA"/>
</dbReference>
<name>A0A0A2AR85_PROMR</name>
<gene>
    <name evidence="1" type="ORF">EU98_0168</name>
</gene>
<sequence>MRNSFMNHSKEVRKVDQSNPIDEYFQCLSYCDIHPKGIDNDCEVICMERHLKANYW</sequence>
<dbReference type="Proteomes" id="UP000030533">
    <property type="component" value="Unassembled WGS sequence"/>
</dbReference>
<organism evidence="1 2">
    <name type="scientific">Prochlorococcus marinus str. MIT 9314</name>
    <dbReference type="NCBI Taxonomy" id="167548"/>
    <lineage>
        <taxon>Bacteria</taxon>
        <taxon>Bacillati</taxon>
        <taxon>Cyanobacteriota</taxon>
        <taxon>Cyanophyceae</taxon>
        <taxon>Synechococcales</taxon>
        <taxon>Prochlorococcaceae</taxon>
        <taxon>Prochlorococcus</taxon>
    </lineage>
</organism>
<dbReference type="AlphaFoldDB" id="A0A0A2AR85"/>